<name>A0A6H5HXH6_9HYME</name>
<accession>A0A6H5HXH6</accession>
<dbReference type="EMBL" id="CADCXV010000482">
    <property type="protein sequence ID" value="CAB0030463.1"/>
    <property type="molecule type" value="Genomic_DNA"/>
</dbReference>
<organism evidence="1 2">
    <name type="scientific">Trichogramma brassicae</name>
    <dbReference type="NCBI Taxonomy" id="86971"/>
    <lineage>
        <taxon>Eukaryota</taxon>
        <taxon>Metazoa</taxon>
        <taxon>Ecdysozoa</taxon>
        <taxon>Arthropoda</taxon>
        <taxon>Hexapoda</taxon>
        <taxon>Insecta</taxon>
        <taxon>Pterygota</taxon>
        <taxon>Neoptera</taxon>
        <taxon>Endopterygota</taxon>
        <taxon>Hymenoptera</taxon>
        <taxon>Apocrita</taxon>
        <taxon>Proctotrupomorpha</taxon>
        <taxon>Chalcidoidea</taxon>
        <taxon>Trichogrammatidae</taxon>
        <taxon>Trichogramma</taxon>
    </lineage>
</organism>
<gene>
    <name evidence="1" type="ORF">TBRA_LOCUS2465</name>
</gene>
<evidence type="ECO:0000313" key="1">
    <source>
        <dbReference type="EMBL" id="CAB0030463.1"/>
    </source>
</evidence>
<keyword evidence="2" id="KW-1185">Reference proteome</keyword>
<dbReference type="Proteomes" id="UP000479190">
    <property type="component" value="Unassembled WGS sequence"/>
</dbReference>
<protein>
    <submittedName>
        <fullName evidence="1">Uncharacterized protein</fullName>
    </submittedName>
</protein>
<dbReference type="AlphaFoldDB" id="A0A6H5HXH6"/>
<reference evidence="1 2" key="1">
    <citation type="submission" date="2020-02" db="EMBL/GenBank/DDBJ databases">
        <authorList>
            <person name="Ferguson B K."/>
        </authorList>
    </citation>
    <scope>NUCLEOTIDE SEQUENCE [LARGE SCALE GENOMIC DNA]</scope>
</reference>
<proteinExistence type="predicted"/>
<sequence length="156" mass="17909">MFSLLHSSTWVAYSVHQATNTASGDDYFPREVEMFRYFVHPGVAFLFGAPGQEYSPKRDDFPEESRCFRYFVHPDGLFGLHQVQIQLPRRPFFPKGSRDFLATLDTPGGLLRFIQCTFVNTTVPGWGFTLWPNKVFSINQSISLTYDWHSNGSVQT</sequence>
<evidence type="ECO:0000313" key="2">
    <source>
        <dbReference type="Proteomes" id="UP000479190"/>
    </source>
</evidence>